<evidence type="ECO:0000313" key="2">
    <source>
        <dbReference type="EMBL" id="KAF4613393.1"/>
    </source>
</evidence>
<name>A0A8H4VKM7_9HELO</name>
<dbReference type="PANTHER" id="PTHR33112">
    <property type="entry name" value="DOMAIN PROTEIN, PUTATIVE-RELATED"/>
    <property type="match status" value="1"/>
</dbReference>
<accession>A0A8H4VKM7</accession>
<dbReference type="Pfam" id="PF06985">
    <property type="entry name" value="HET"/>
    <property type="match status" value="1"/>
</dbReference>
<dbReference type="EMBL" id="JAAMPI010002450">
    <property type="protein sequence ID" value="KAF4613393.1"/>
    <property type="molecule type" value="Genomic_DNA"/>
</dbReference>
<dbReference type="OrthoDB" id="5362512at2759"/>
<evidence type="ECO:0000259" key="1">
    <source>
        <dbReference type="Pfam" id="PF06985"/>
    </source>
</evidence>
<evidence type="ECO:0000313" key="3">
    <source>
        <dbReference type="Proteomes" id="UP000566819"/>
    </source>
</evidence>
<dbReference type="PANTHER" id="PTHR33112:SF16">
    <property type="entry name" value="HETEROKARYON INCOMPATIBILITY DOMAIN-CONTAINING PROTEIN"/>
    <property type="match status" value="1"/>
</dbReference>
<dbReference type="Proteomes" id="UP000566819">
    <property type="component" value="Unassembled WGS sequence"/>
</dbReference>
<sequence length="233" mass="25916">MGIVTLVESKGSITILRTRSSKLAPSNRVLDALSYTYDVEFAVYCDPAEEFGVKTRKVLTNTSSEQSFETAASWLEDCILHYPCGQNVSDQERNADNTEGDTFQHIIIEHYKVKGLDILSLDEVEANFSEPLSSNHPSRLVDLLPHGPESIDTRLVGVAGNCGLYAALSYCWDPDSAKDYMLTEAALPKFSTNIPSETLPHTIQEASQISRHLGVRYIWIDALCIIQGDDKDW</sequence>
<organism evidence="2 3">
    <name type="scientific">Cudoniella acicularis</name>
    <dbReference type="NCBI Taxonomy" id="354080"/>
    <lineage>
        <taxon>Eukaryota</taxon>
        <taxon>Fungi</taxon>
        <taxon>Dikarya</taxon>
        <taxon>Ascomycota</taxon>
        <taxon>Pezizomycotina</taxon>
        <taxon>Leotiomycetes</taxon>
        <taxon>Helotiales</taxon>
        <taxon>Tricladiaceae</taxon>
        <taxon>Cudoniella</taxon>
    </lineage>
</organism>
<keyword evidence="3" id="KW-1185">Reference proteome</keyword>
<dbReference type="InterPro" id="IPR010730">
    <property type="entry name" value="HET"/>
</dbReference>
<gene>
    <name evidence="2" type="ORF">G7Y89_g15492</name>
</gene>
<protein>
    <recommendedName>
        <fullName evidence="1">Heterokaryon incompatibility domain-containing protein</fullName>
    </recommendedName>
</protein>
<reference evidence="2 3" key="1">
    <citation type="submission" date="2020-03" db="EMBL/GenBank/DDBJ databases">
        <title>Draft Genome Sequence of Cudoniella acicularis.</title>
        <authorList>
            <person name="Buettner E."/>
            <person name="Kellner H."/>
        </authorList>
    </citation>
    <scope>NUCLEOTIDE SEQUENCE [LARGE SCALE GENOMIC DNA]</scope>
    <source>
        <strain evidence="2 3">DSM 108380</strain>
    </source>
</reference>
<proteinExistence type="predicted"/>
<feature type="domain" description="Heterokaryon incompatibility" evidence="1">
    <location>
        <begin position="165"/>
        <end position="233"/>
    </location>
</feature>
<comment type="caution">
    <text evidence="2">The sequence shown here is derived from an EMBL/GenBank/DDBJ whole genome shotgun (WGS) entry which is preliminary data.</text>
</comment>
<dbReference type="AlphaFoldDB" id="A0A8H4VKM7"/>